<name>A0A2H1H993_ZYMTR</name>
<feature type="compositionally biased region" description="Basic and acidic residues" evidence="1">
    <location>
        <begin position="23"/>
        <end position="39"/>
    </location>
</feature>
<organism evidence="2 3">
    <name type="scientific">Zymoseptoria tritici ST99CH_1E4</name>
    <dbReference type="NCBI Taxonomy" id="1276532"/>
    <lineage>
        <taxon>Eukaryota</taxon>
        <taxon>Fungi</taxon>
        <taxon>Dikarya</taxon>
        <taxon>Ascomycota</taxon>
        <taxon>Pezizomycotina</taxon>
        <taxon>Dothideomycetes</taxon>
        <taxon>Dothideomycetidae</taxon>
        <taxon>Mycosphaerellales</taxon>
        <taxon>Mycosphaerellaceae</taxon>
        <taxon>Zymoseptoria</taxon>
    </lineage>
</organism>
<dbReference type="AlphaFoldDB" id="A0A2H1H993"/>
<gene>
    <name evidence="2" type="ORF">ZT1E4_G11720</name>
</gene>
<accession>A0A2H1H993</accession>
<feature type="region of interest" description="Disordered" evidence="1">
    <location>
        <begin position="23"/>
        <end position="56"/>
    </location>
</feature>
<protein>
    <submittedName>
        <fullName evidence="2">Uncharacterized protein</fullName>
    </submittedName>
</protein>
<feature type="region of interest" description="Disordered" evidence="1">
    <location>
        <begin position="250"/>
        <end position="296"/>
    </location>
</feature>
<feature type="compositionally biased region" description="Basic residues" evidence="1">
    <location>
        <begin position="128"/>
        <end position="142"/>
    </location>
</feature>
<dbReference type="Proteomes" id="UP000245764">
    <property type="component" value="Chromosome 16"/>
</dbReference>
<evidence type="ECO:0000313" key="3">
    <source>
        <dbReference type="Proteomes" id="UP000245764"/>
    </source>
</evidence>
<feature type="compositionally biased region" description="Polar residues" evidence="1">
    <location>
        <begin position="40"/>
        <end position="49"/>
    </location>
</feature>
<sequence length="296" mass="32370">MAAMSALPYPRDRAQGPRLHVQLERHSDSRHPAVPDSHTHWSIASSPSLRSRDAGDLDRPLKLERSLTPIAGQNGGFNSARILGSNPSSMCNSNATPTPPEAGSLSMRLQGQVRARCLTVSLRRHHRRLHHSRRVLKSKPKQHVQLDRYSDSNSDSASGYITLTSPIHKSSRLLPSAAMVKLKLLLESTTRPVNIPVELEATKEIIRANFSDPAPSPILADNEDDYKGTCAKVGDDLKAQDAKLTEQIKELAKKPAKDSTPATTTAADVPQPDTPVEQTSTPHQDGMKKVPSQESY</sequence>
<dbReference type="EMBL" id="LT854268">
    <property type="protein sequence ID" value="SMR62406.1"/>
    <property type="molecule type" value="Genomic_DNA"/>
</dbReference>
<feature type="region of interest" description="Disordered" evidence="1">
    <location>
        <begin position="128"/>
        <end position="157"/>
    </location>
</feature>
<evidence type="ECO:0000313" key="2">
    <source>
        <dbReference type="EMBL" id="SMR62406.1"/>
    </source>
</evidence>
<evidence type="ECO:0000256" key="1">
    <source>
        <dbReference type="SAM" id="MobiDB-lite"/>
    </source>
</evidence>
<reference evidence="3" key="1">
    <citation type="submission" date="2017-05" db="EMBL/GenBank/DDBJ databases">
        <authorList>
            <person name="Song R."/>
            <person name="Chenine A.L."/>
            <person name="Ruprecht R.M."/>
        </authorList>
    </citation>
    <scope>NUCLEOTIDE SEQUENCE [LARGE SCALE GENOMIC DNA]</scope>
</reference>
<proteinExistence type="predicted"/>